<accession>A0A8E5MJE5</accession>
<dbReference type="SUPFAM" id="SSF52047">
    <property type="entry name" value="RNI-like"/>
    <property type="match status" value="1"/>
</dbReference>
<dbReference type="Proteomes" id="UP000027002">
    <property type="component" value="Chromosome 5"/>
</dbReference>
<reference evidence="1" key="1">
    <citation type="submission" date="2020-03" db="EMBL/GenBank/DDBJ databases">
        <title>A mixture of massive structural variations and highly conserved coding sequences in Ustilaginoidea virens genome.</title>
        <authorList>
            <person name="Zhang K."/>
            <person name="Zhao Z."/>
            <person name="Zhang Z."/>
            <person name="Li Y."/>
            <person name="Hsiang T."/>
            <person name="Sun W."/>
        </authorList>
    </citation>
    <scope>NUCLEOTIDE SEQUENCE</scope>
    <source>
        <strain evidence="1">UV-8b</strain>
    </source>
</reference>
<dbReference type="EMBL" id="CP072757">
    <property type="protein sequence ID" value="QUC22533.1"/>
    <property type="molecule type" value="Genomic_DNA"/>
</dbReference>
<organism evidence="1 2">
    <name type="scientific">Ustilaginoidea virens</name>
    <name type="common">Rice false smut fungus</name>
    <name type="synonym">Villosiclava virens</name>
    <dbReference type="NCBI Taxonomy" id="1159556"/>
    <lineage>
        <taxon>Eukaryota</taxon>
        <taxon>Fungi</taxon>
        <taxon>Dikarya</taxon>
        <taxon>Ascomycota</taxon>
        <taxon>Pezizomycotina</taxon>
        <taxon>Sordariomycetes</taxon>
        <taxon>Hypocreomycetidae</taxon>
        <taxon>Hypocreales</taxon>
        <taxon>Clavicipitaceae</taxon>
        <taxon>Ustilaginoidea</taxon>
    </lineage>
</organism>
<dbReference type="InterPro" id="IPR032675">
    <property type="entry name" value="LRR_dom_sf"/>
</dbReference>
<keyword evidence="2" id="KW-1185">Reference proteome</keyword>
<dbReference type="Gene3D" id="3.80.10.10">
    <property type="entry name" value="Ribonuclease Inhibitor"/>
    <property type="match status" value="1"/>
</dbReference>
<protein>
    <submittedName>
        <fullName evidence="1">Uncharacterized protein</fullName>
    </submittedName>
</protein>
<evidence type="ECO:0000313" key="1">
    <source>
        <dbReference type="EMBL" id="QUC22533.1"/>
    </source>
</evidence>
<gene>
    <name evidence="1" type="ORF">UV8b_06774</name>
</gene>
<dbReference type="KEGG" id="uvi:66067551"/>
<evidence type="ECO:0000313" key="2">
    <source>
        <dbReference type="Proteomes" id="UP000027002"/>
    </source>
</evidence>
<dbReference type="AlphaFoldDB" id="A0A8E5MJE5"/>
<name>A0A8E5MJE5_USTVR</name>
<dbReference type="GeneID" id="66067551"/>
<proteinExistence type="predicted"/>
<dbReference type="RefSeq" id="XP_043000206.1">
    <property type="nucleotide sequence ID" value="XM_043144271.1"/>
</dbReference>
<sequence>MHSMKSLVNPNYLPGVHTTSPCVRSARLVSSQHLASSSSMDQSINQTMATTSEPHYRPRLTDMPPEILYMIASLFCQHCLDRQSKKGKAATVDDKIIGSRRDLERLALTCSKMYAIAQSVIHHRVGYEELCLRFADYVATLGRLSRSSHLREQVRQIGPFFLSFEDLSLDGAVEMFRRVFTNVDAVALLLLPHPLKWLYSVFSNGILVRPPAQIFVYLLMALAPNLQSLSIVATDLTSHRAMQFPDYMDLRFELNWKANNSSWYCVSAKRLHQLVVCAARRGMAASLLDGRVHSILASAPRLRCLEFQNLSLDREPAWIRILVPPPGLQIACTQLTTLVLQSCYLADFADFRSLLQQVDNLQRFTFVLERAYENPYYRLLALHRGHISPSLLVSLLARHQPRLRHLVLDFDAVLPPVGMSPINWAIQPTVLAQGFRRLETLGISESCYHQGKLYYFNLPVATGALTPYLPSYLPPGLRELRLISGHVGSVLPQLWALGIEAGRRNQFGELRLVKAMFVVLYHGQANRILCAEPTRRHTGRIHSLFCERRIEFVLEERPWSSDGMFPQWPKYN</sequence>